<evidence type="ECO:0000313" key="5">
    <source>
        <dbReference type="WBParaSite" id="Pan_g19379.t1"/>
    </source>
</evidence>
<feature type="domain" description="EGF-like" evidence="3">
    <location>
        <begin position="905"/>
        <end position="938"/>
    </location>
</feature>
<dbReference type="InterPro" id="IPR006149">
    <property type="entry name" value="EB_dom"/>
</dbReference>
<feature type="domain" description="EGF-like" evidence="3">
    <location>
        <begin position="752"/>
        <end position="786"/>
    </location>
</feature>
<feature type="domain" description="EGF-like" evidence="3">
    <location>
        <begin position="1543"/>
        <end position="1575"/>
    </location>
</feature>
<feature type="domain" description="EGF-like" evidence="3">
    <location>
        <begin position="1835"/>
        <end position="1866"/>
    </location>
</feature>
<feature type="region of interest" description="Disordered" evidence="1">
    <location>
        <begin position="3167"/>
        <end position="3189"/>
    </location>
</feature>
<dbReference type="InterPro" id="IPR006150">
    <property type="entry name" value="Cys_repeat_1"/>
</dbReference>
<accession>A0A7E4VE35</accession>
<dbReference type="SUPFAM" id="SSF88713">
    <property type="entry name" value="Glycoside hydrolase/deacetylase"/>
    <property type="match status" value="1"/>
</dbReference>
<feature type="domain" description="EGF-like" evidence="3">
    <location>
        <begin position="391"/>
        <end position="436"/>
    </location>
</feature>
<evidence type="ECO:0000256" key="2">
    <source>
        <dbReference type="SAM" id="SignalP"/>
    </source>
</evidence>
<feature type="chain" id="PRO_5028938250" evidence="2">
    <location>
        <begin position="21"/>
        <end position="3189"/>
    </location>
</feature>
<dbReference type="PANTHER" id="PTHR45985:SF3">
    <property type="entry name" value="CHITIN DEACETYLASE-LIKE 4"/>
    <property type="match status" value="1"/>
</dbReference>
<feature type="compositionally biased region" description="Low complexity" evidence="1">
    <location>
        <begin position="2752"/>
        <end position="2762"/>
    </location>
</feature>
<feature type="domain" description="EGF-like" evidence="3">
    <location>
        <begin position="2256"/>
        <end position="2286"/>
    </location>
</feature>
<feature type="domain" description="EGF-like" evidence="3">
    <location>
        <begin position="1139"/>
        <end position="1171"/>
    </location>
</feature>
<feature type="domain" description="EGF-like" evidence="3">
    <location>
        <begin position="627"/>
        <end position="659"/>
    </location>
</feature>
<feature type="compositionally biased region" description="Pro residues" evidence="1">
    <location>
        <begin position="2790"/>
        <end position="2799"/>
    </location>
</feature>
<feature type="region of interest" description="Disordered" evidence="1">
    <location>
        <begin position="1763"/>
        <end position="1784"/>
    </location>
</feature>
<feature type="domain" description="EGF-like" evidence="3">
    <location>
        <begin position="712"/>
        <end position="744"/>
    </location>
</feature>
<dbReference type="InterPro" id="IPR011330">
    <property type="entry name" value="Glyco_hydro/deAcase_b/a-brl"/>
</dbReference>
<feature type="domain" description="EGF-like" evidence="3">
    <location>
        <begin position="2610"/>
        <end position="2642"/>
    </location>
</feature>
<feature type="domain" description="EGF-like" evidence="3">
    <location>
        <begin position="30"/>
        <end position="66"/>
    </location>
</feature>
<feature type="domain" description="EGF-like" evidence="3">
    <location>
        <begin position="1181"/>
        <end position="1213"/>
    </location>
</feature>
<feature type="domain" description="EGF-like" evidence="3">
    <location>
        <begin position="1265"/>
        <end position="1298"/>
    </location>
</feature>
<feature type="domain" description="EGF-like" evidence="3">
    <location>
        <begin position="1501"/>
        <end position="1533"/>
    </location>
</feature>
<feature type="compositionally biased region" description="Pro residues" evidence="1">
    <location>
        <begin position="2763"/>
        <end position="2780"/>
    </location>
</feature>
<feature type="domain" description="EGF-like" evidence="3">
    <location>
        <begin position="584"/>
        <end position="617"/>
    </location>
</feature>
<reference evidence="4" key="1">
    <citation type="journal article" date="2013" name="Genetics">
        <title>The draft genome and transcriptome of Panagrellus redivivus are shaped by the harsh demands of a free-living lifestyle.</title>
        <authorList>
            <person name="Srinivasan J."/>
            <person name="Dillman A.R."/>
            <person name="Macchietto M.G."/>
            <person name="Heikkinen L."/>
            <person name="Lakso M."/>
            <person name="Fracchia K.M."/>
            <person name="Antoshechkin I."/>
            <person name="Mortazavi A."/>
            <person name="Wong G."/>
            <person name="Sternberg P.W."/>
        </authorList>
    </citation>
    <scope>NUCLEOTIDE SEQUENCE [LARGE SCALE GENOMIC DNA]</scope>
    <source>
        <strain evidence="4">MT8872</strain>
    </source>
</reference>
<feature type="domain" description="EGF-like" evidence="3">
    <location>
        <begin position="1223"/>
        <end position="1255"/>
    </location>
</feature>
<dbReference type="Proteomes" id="UP000492821">
    <property type="component" value="Unassembled WGS sequence"/>
</dbReference>
<dbReference type="Gene3D" id="3.20.20.370">
    <property type="entry name" value="Glycoside hydrolase/deacetylase"/>
    <property type="match status" value="1"/>
</dbReference>
<feature type="domain" description="EGF-like" evidence="3">
    <location>
        <begin position="1666"/>
        <end position="1699"/>
    </location>
</feature>
<evidence type="ECO:0000256" key="1">
    <source>
        <dbReference type="SAM" id="MobiDB-lite"/>
    </source>
</evidence>
<feature type="domain" description="EGF-like" evidence="3">
    <location>
        <begin position="459"/>
        <end position="491"/>
    </location>
</feature>
<feature type="region of interest" description="Disordered" evidence="1">
    <location>
        <begin position="2679"/>
        <end position="2799"/>
    </location>
</feature>
<feature type="signal peptide" evidence="2">
    <location>
        <begin position="1"/>
        <end position="20"/>
    </location>
</feature>
<feature type="domain" description="EGF-like" evidence="3">
    <location>
        <begin position="2432"/>
        <end position="2470"/>
    </location>
</feature>
<feature type="domain" description="EGF-like" evidence="3">
    <location>
        <begin position="2199"/>
        <end position="2232"/>
    </location>
</feature>
<reference evidence="5" key="2">
    <citation type="submission" date="2020-10" db="UniProtKB">
        <authorList>
            <consortium name="WormBaseParasite"/>
        </authorList>
    </citation>
    <scope>IDENTIFICATION</scope>
</reference>
<dbReference type="Pfam" id="PF01683">
    <property type="entry name" value="EB"/>
    <property type="match status" value="17"/>
</dbReference>
<protein>
    <submittedName>
        <fullName evidence="5">EB domain-containing protein</fullName>
    </submittedName>
</protein>
<dbReference type="InterPro" id="IPR052740">
    <property type="entry name" value="CE4"/>
</dbReference>
<feature type="domain" description="EGF-like" evidence="3">
    <location>
        <begin position="1881"/>
        <end position="1913"/>
    </location>
</feature>
<dbReference type="SMART" id="SM00181">
    <property type="entry name" value="EGF"/>
    <property type="match status" value="32"/>
</dbReference>
<proteinExistence type="predicted"/>
<feature type="domain" description="EGF-like" evidence="3">
    <location>
        <begin position="2086"/>
        <end position="2134"/>
    </location>
</feature>
<feature type="domain" description="EGF-like" evidence="3">
    <location>
        <begin position="955"/>
        <end position="990"/>
    </location>
</feature>
<dbReference type="WBParaSite" id="Pan_g19379.t1">
    <property type="protein sequence ID" value="Pan_g19379.t1"/>
    <property type="gene ID" value="Pan_g19379"/>
</dbReference>
<feature type="compositionally biased region" description="Basic and acidic residues" evidence="1">
    <location>
        <begin position="1763"/>
        <end position="1777"/>
    </location>
</feature>
<dbReference type="GO" id="GO:0005975">
    <property type="term" value="P:carbohydrate metabolic process"/>
    <property type="evidence" value="ECO:0007669"/>
    <property type="project" value="InterPro"/>
</dbReference>
<feature type="domain" description="EGF-like" evidence="3">
    <location>
        <begin position="1396"/>
        <end position="1428"/>
    </location>
</feature>
<dbReference type="PANTHER" id="PTHR45985">
    <property type="match status" value="1"/>
</dbReference>
<feature type="domain" description="EGF-like" evidence="3">
    <location>
        <begin position="1000"/>
        <end position="1032"/>
    </location>
</feature>
<feature type="domain" description="EGF-like" evidence="3">
    <location>
        <begin position="1094"/>
        <end position="1129"/>
    </location>
</feature>
<feature type="domain" description="EGF-like" evidence="3">
    <location>
        <begin position="1309"/>
        <end position="1343"/>
    </location>
</feature>
<feature type="domain" description="EGF-like" evidence="3">
    <location>
        <begin position="500"/>
        <end position="532"/>
    </location>
</feature>
<dbReference type="InterPro" id="IPR000742">
    <property type="entry name" value="EGF"/>
</dbReference>
<feature type="domain" description="EGF-like" evidence="3">
    <location>
        <begin position="1961"/>
        <end position="1994"/>
    </location>
</feature>
<evidence type="ECO:0000313" key="4">
    <source>
        <dbReference type="Proteomes" id="UP000492821"/>
    </source>
</evidence>
<keyword evidence="4" id="KW-1185">Reference proteome</keyword>
<dbReference type="SMART" id="SM00289">
    <property type="entry name" value="WR1"/>
    <property type="match status" value="26"/>
</dbReference>
<name>A0A7E4VE35_PANRE</name>
<feature type="domain" description="EGF-like" evidence="3">
    <location>
        <begin position="2307"/>
        <end position="2341"/>
    </location>
</feature>
<feature type="domain" description="EGF-like" evidence="3">
    <location>
        <begin position="2364"/>
        <end position="2399"/>
    </location>
</feature>
<evidence type="ECO:0000259" key="3">
    <source>
        <dbReference type="SMART" id="SM00181"/>
    </source>
</evidence>
<sequence length="3189" mass="337578">MPPGYVFTFALVILASVAHGVTIGSALGSRCTIVGFKLPCAANNSLCLDGLCVCMPGYRVYGENCVTKDQNATAGEKCEHNGDCRGHGEYCSSFNVCMCLSTSVEVDGRCLPPKPDVNANDIFADASSLASPIPLKKLAAYAPGVDSKLYFNPAKSGNVIGSTFARRRYYQNPATIDNSLDSLGLAPESVCSSDSACAGYPLAFCDGTCKCREGALNAGSTCVAGQTGSFNSYSCPSGQVYVSEVGACMAQVTPGGPCQYSQQCSAVEAGSFCNRLSCECVYGMTATTDGQACTFIDRNCTSKGSIWIAELGECKQVIPPGSGPCSHSMQCSAVVDGAYCFLQRCVCPSNLPVATDGTCGLNCTTGYVFSAVTGSCLPIAQPGGDCLYSAQCHAIYPGMLCDLNRCRCPNDEVFSGTRCTTSCPRGYMRNSYGVCQPGCRANQIEYNGECLDRAVPGQACTVNRQCSGGSLCTNEVCTCPQNMVNTNSICIIVRALPQESCALGEQCVGGASCVDGTCVCPTGTNAINGRCTTPMTVPPNSPCNSAVQCGGGSSCITNVCTCTLPLQAINGTCQYPPTVLPGQACPTGQERCLGGSTCVSGICVCPLGTVASGTECAVIERVNAGQACSASRLCQGYSVCVQGVCTCPTPFVMQSGTCVMPTTVLAGESCANGEECGANAYCNFQQQCVCIPPSSSSNGICTLRTSAAPGESCASGEVCTGSSNCVSNVCVCPVGMASQGGQCTLITGSMGPCSDDSQCMGGSSCDVERRICVCPADQIAVGELCINVYRSDEYARPRLSFAKLAMAQPLQTSRCISDRDCLADCSTARCRCVRSSPFAGGYCRTMRVYSAPANLNTYKNTRKRVARDVTSNYAPYNNDYLSTSTSRSTYAYEPTSLTPVGPGSSCVRVGVRCAYGSTCVSGYCVCSVDTVANAGRCVRHAAGSAVATTAFPGEPCSSGESCLRSSHCDGMTLHCVCNDATTMPIGGNCVQRLRSHPGFPCDNGELCSGGSVCDSGTCVCLPGHVKRDRTCVTLMPEPVAAPQGLRLGDPCTPSQQCPYASECDYNLQRCTCKPQHRAIAGVCTPFRYARPGDPCQDSGSHCTGGSYCNSVSITCTCPQGTTSIAGACKKIVKALPGQSCQAGEECLALSICRDGACQCPSSRILRAGRCETPGTVAVGKPCRSGDSCLGGAECSSQLCQCHPDEVLIRGHCAKRHILKPDDRCFAGDVCSGNSACVRGYCTCLPGYVLRGEQCQRPPRAHPGDACNPKTKTCTGGAICIREKCVCPAGQISKDNVCVKLVEKSTLGMSCSRGQICTAGSKCHPTKLVCVCPSGFQRSRNGCVRVNGLFLSLSFSFPNLSFPVAEQTRNMPTVNPFTVTTSTPFISKQPAPTAKFPCTSDSDCAGGAHCRNAVCVCPAGMLMRDGTCKRPYAVTKGQVGLLGNYCTRNDDCLIAHSECRNSECACIGGFRIFGSTQCIPRGVRGLQKIEILKIIHVEIGETCNVTRLCGKGGICDKGLCKCPEGTTLDGKRCLSAQVVPPLSSCAEGEICGGNSQCLNDICFCPHNHVLYQGYCQSPHQKSTLESEKLSTLPPPKGRENRLFPEMPILTTPAPSTSSPITDAPALQSLARILPHLITNGNGGDDDDNLPFPIIPNSVIRISKAGEYCDDEMVYCSNGSICVQNQCECSPNLVLQNGSCVKPSDVPPGSSCLDGETCDGGSSCLNGLCECPAIASKNVNGVCTPESEDENLQNLRPRRRRVAIIEHDDPSTEPPTDKSAKKRAPSKFHQNLVQVPLTDTSGYINNVRINLQNQQRNPAFVQQYQPATSGWTPLGAPCGTLQCPTGAGCSQGVCQCMPTFVQAGPLCIARNQVSNRIVAAGQPCLQTDFCDGGSVCRNNYCQCPPGLSPQPRVCAPSVIQNICGGISCPPPSVCSANQCLPPSIGVPGFQPPQLLPILSPGQSCVGMPNACGGNSICLAGTCICPPGLVEVNGVCELPPTRSAQPGESCNREPNTIEIIQCTGNSVCANGFCTCPNGEQIQNGVCISVNSIAGPGEPCILGTTTCIGNSRCINGICSCANQQFTLNGQCARITVLTASPRQSCNNNAVCIGNSYCSSNQCQCLPGTVYIASTGQCQSAFNNMQREPIISGLRPGASCNNGGSSQCAPASSCNNGICVCMNGHIVYGDGCVPFAGNANPGEPCNNPGTVCIGGAACTEGICACNGGYTPNGANCVPYFEPPVVVYLSPGESCNCNQPQQCNQQCSGGSNCIDTICTCPQGQYASGGICIPLPIWRPTPAPIRQTARPSEACNVNIICIGGSSCVLGICECPTGYRPTLDLNSCILSTLTEPQSISGGLVLRSRAPKDCNFTTDCAVDHTCDPASKTCICLNGFHENTEGNCVAPIDNPLSDHKSFEPTVSTAGKRPISSGYPGTPCTAEKECLQGAECKLYHSGHFWCVCPERMITDSNGQCTVPMLSDTRKRLPGVICSTDPSESCTHNSECSGGYCLCPANYVANGDGFCLPARMADKMTSFSRHIRSKCVNDAECPEGHHCANLTCYKNALPGHFCDDSSDLRCIGGAYCEDGRCICRSLDERIVNGTCKRVPHVAPGQTCANGEICMGNSACHGGICRCAEGETVENKPCVNSDDNFTNNNKSSPVRIYRYRRIRSVFDVLSQIGNIVSPPKKEEPRPTQPQTSFGNFVTLAPEPYPPAPTPTTTKKPPVARPEAPKTTLPPLPESANFIFGTRPPPQPQSPSSSSQTTRAQPPPPPPTAPPTYPPRPAPTASFRIPYQPQPQIPRRPPPPMTEFELMKPCPADGKCVLPYCFCSSSGLGIPGGLSAAETPQMVLLTFEGPITDRVINIFKSLFNGRFRNPNGCAVKGTFFVSHEFNNYDQIQWLYAGGHEIGVNSITREAKPDRSIAEWKAEMVGMREALERFSYIDANKVVGARAPRLAMGGDNQLQMMAQSRFRYDNSLFVEGGPFWPQTLDYKTPWTCPHGQHCPRDRHPAMWQFPLNEYIRDDGRRVTMLRSIVKTYETPESLSRTLLYNFNRSVAANKTPFVLSLDSEFFDSIQGSGAVTALEKFLETILSRNDTYAVTMMQAIEWMERPIKLVNVNNFTPWQCRYRLHQPIRPCENPSVCSFGPSPRGPPGPHAFRVCGSCPRAYPWLSDPTGSNQGPELPYGRRTRQIDS</sequence>
<keyword evidence="2" id="KW-0732">Signal</keyword>
<organism evidence="4 5">
    <name type="scientific">Panagrellus redivivus</name>
    <name type="common">Microworm</name>
    <dbReference type="NCBI Taxonomy" id="6233"/>
    <lineage>
        <taxon>Eukaryota</taxon>
        <taxon>Metazoa</taxon>
        <taxon>Ecdysozoa</taxon>
        <taxon>Nematoda</taxon>
        <taxon>Chromadorea</taxon>
        <taxon>Rhabditida</taxon>
        <taxon>Tylenchina</taxon>
        <taxon>Panagrolaimomorpha</taxon>
        <taxon>Panagrolaimoidea</taxon>
        <taxon>Panagrolaimidae</taxon>
        <taxon>Panagrellus</taxon>
    </lineage>
</organism>
<feature type="domain" description="EGF-like" evidence="3">
    <location>
        <begin position="2485"/>
        <end position="2520"/>
    </location>
</feature>